<dbReference type="Proteomes" id="UP000290407">
    <property type="component" value="Unassembled WGS sequence"/>
</dbReference>
<gene>
    <name evidence="1" type="ORF">EQG79_09175</name>
</gene>
<dbReference type="EMBL" id="SBLB01000002">
    <property type="protein sequence ID" value="RYC70031.1"/>
    <property type="molecule type" value="Genomic_DNA"/>
</dbReference>
<keyword evidence="2" id="KW-1185">Reference proteome</keyword>
<organism evidence="1 2">
    <name type="scientific">Spirosoma sordidisoli</name>
    <dbReference type="NCBI Taxonomy" id="2502893"/>
    <lineage>
        <taxon>Bacteria</taxon>
        <taxon>Pseudomonadati</taxon>
        <taxon>Bacteroidota</taxon>
        <taxon>Cytophagia</taxon>
        <taxon>Cytophagales</taxon>
        <taxon>Cytophagaceae</taxon>
        <taxon>Spirosoma</taxon>
    </lineage>
</organism>
<name>A0A4Q2UQE9_9BACT</name>
<dbReference type="AlphaFoldDB" id="A0A4Q2UQE9"/>
<comment type="caution">
    <text evidence="1">The sequence shown here is derived from an EMBL/GenBank/DDBJ whole genome shotgun (WGS) entry which is preliminary data.</text>
</comment>
<protein>
    <submittedName>
        <fullName evidence="1">Uncharacterized protein</fullName>
    </submittedName>
</protein>
<evidence type="ECO:0000313" key="1">
    <source>
        <dbReference type="EMBL" id="RYC70031.1"/>
    </source>
</evidence>
<evidence type="ECO:0000313" key="2">
    <source>
        <dbReference type="Proteomes" id="UP000290407"/>
    </source>
</evidence>
<reference evidence="1 2" key="1">
    <citation type="submission" date="2019-01" db="EMBL/GenBank/DDBJ databases">
        <title>Spirosoma flava sp. nov., a propanil-degrading bacterium isolated from herbicide-contaminated soil.</title>
        <authorList>
            <person name="Zhang L."/>
            <person name="Jiang J.-D."/>
        </authorList>
    </citation>
    <scope>NUCLEOTIDE SEQUENCE [LARGE SCALE GENOMIC DNA]</scope>
    <source>
        <strain evidence="1 2">TY50</strain>
    </source>
</reference>
<accession>A0A4Q2UQE9</accession>
<proteinExistence type="predicted"/>
<sequence length="248" mass="27595">MNYYFLLGGHDLEMLTIRALLEEQRIPFSDRGLPWGASWTDYQDVIELIEQEGQLVVGVELGGAKPSKALLIDHHNEKAHLPSSLEQVATLLGVPLSRYQQLVSANDKGYIPAMRAIGATQAEIDHIRRLDRQAQGVTEAMEEQAEADIRLVNTKNNLPIVYTNLPKFSPIVDRLQEPRLLIYNAGELTYFGEHAAELATAFADDVAAGRAYYGGGPNGFFGIGKGHYNRKAIEQLVDRICTYLLTRT</sequence>